<organism evidence="1 2">
    <name type="scientific">Gossypium anomalum</name>
    <dbReference type="NCBI Taxonomy" id="47600"/>
    <lineage>
        <taxon>Eukaryota</taxon>
        <taxon>Viridiplantae</taxon>
        <taxon>Streptophyta</taxon>
        <taxon>Embryophyta</taxon>
        <taxon>Tracheophyta</taxon>
        <taxon>Spermatophyta</taxon>
        <taxon>Magnoliopsida</taxon>
        <taxon>eudicotyledons</taxon>
        <taxon>Gunneridae</taxon>
        <taxon>Pentapetalae</taxon>
        <taxon>rosids</taxon>
        <taxon>malvids</taxon>
        <taxon>Malvales</taxon>
        <taxon>Malvaceae</taxon>
        <taxon>Malvoideae</taxon>
        <taxon>Gossypium</taxon>
    </lineage>
</organism>
<dbReference type="AlphaFoldDB" id="A0A8J5ZGV8"/>
<sequence>MGVMSDVSTGLKTWLVCWIRRSFLILSPSFGMYGIVEIIVSFVEREEEAKITWERAVTLGRDFRIFNFLKKHILPRPVMKKAWRKPIQGVIKINFDATITGNKMSYGLVARDHDGFVLGGRMDTIEKKCRLSGPNYWRLKKELILLSQKVGQNWSLKLIV</sequence>
<dbReference type="Proteomes" id="UP000701853">
    <property type="component" value="Chromosome 2"/>
</dbReference>
<accession>A0A8J5ZGV8</accession>
<protein>
    <recommendedName>
        <fullName evidence="3">RNase H type-1 domain-containing protein</fullName>
    </recommendedName>
</protein>
<dbReference type="EMBL" id="JAHUZN010000002">
    <property type="protein sequence ID" value="KAG8501167.1"/>
    <property type="molecule type" value="Genomic_DNA"/>
</dbReference>
<proteinExistence type="predicted"/>
<reference evidence="1 2" key="1">
    <citation type="journal article" date="2021" name="bioRxiv">
        <title>The Gossypium anomalum genome as a resource for cotton improvement and evolutionary analysis of hybrid incompatibility.</title>
        <authorList>
            <person name="Grover C.E."/>
            <person name="Yuan D."/>
            <person name="Arick M.A."/>
            <person name="Miller E.R."/>
            <person name="Hu G."/>
            <person name="Peterson D.G."/>
            <person name="Wendel J.F."/>
            <person name="Udall J.A."/>
        </authorList>
    </citation>
    <scope>NUCLEOTIDE SEQUENCE [LARGE SCALE GENOMIC DNA]</scope>
    <source>
        <strain evidence="1">JFW-Udall</strain>
        <tissue evidence="1">Leaf</tissue>
    </source>
</reference>
<evidence type="ECO:0008006" key="3">
    <source>
        <dbReference type="Google" id="ProtNLM"/>
    </source>
</evidence>
<name>A0A8J5ZGV8_9ROSI</name>
<keyword evidence="2" id="KW-1185">Reference proteome</keyword>
<evidence type="ECO:0000313" key="2">
    <source>
        <dbReference type="Proteomes" id="UP000701853"/>
    </source>
</evidence>
<comment type="caution">
    <text evidence="1">The sequence shown here is derived from an EMBL/GenBank/DDBJ whole genome shotgun (WGS) entry which is preliminary data.</text>
</comment>
<gene>
    <name evidence="1" type="ORF">CXB51_003277</name>
</gene>
<evidence type="ECO:0000313" key="1">
    <source>
        <dbReference type="EMBL" id="KAG8501167.1"/>
    </source>
</evidence>
<dbReference type="OrthoDB" id="977403at2759"/>